<sequence length="226" mass="24427">MTSQLYNTSERHPRSKQLMLIAALLLTPALTLAAETPNPNYVYFSAGDTPEKWAWVLSDPDNWWQPLAGNDGQSAQKKIRIVPTSFQSENDAVNIQWSKNSSWGSAAISGREIDLSGYENAAELSVALKVKKRSKSEVKLAMNCGENCGGEVQIGHILNKAPLDQWFLLPVPLNCLSQSGADLSKIISPFSIGTTGSLELEIAEIQVMPLADGDKGCAQDGQPSAP</sequence>
<evidence type="ECO:0000313" key="3">
    <source>
        <dbReference type="EMBL" id="WGL18389.1"/>
    </source>
</evidence>
<feature type="signal peptide" evidence="1">
    <location>
        <begin position="1"/>
        <end position="33"/>
    </location>
</feature>
<evidence type="ECO:0000256" key="1">
    <source>
        <dbReference type="SAM" id="SignalP"/>
    </source>
</evidence>
<dbReference type="Pfam" id="PF18559">
    <property type="entry name" value="Exop_C"/>
    <property type="match status" value="1"/>
</dbReference>
<feature type="chain" id="PRO_5045544473" evidence="1">
    <location>
        <begin position="34"/>
        <end position="226"/>
    </location>
</feature>
<dbReference type="GO" id="GO:0016787">
    <property type="term" value="F:hydrolase activity"/>
    <property type="evidence" value="ECO:0007669"/>
    <property type="project" value="UniProtKB-KW"/>
</dbReference>
<keyword evidence="3" id="KW-0378">Hydrolase</keyword>
<feature type="domain" description="ExoP galactose-binding-like" evidence="2">
    <location>
        <begin position="53"/>
        <end position="206"/>
    </location>
</feature>
<dbReference type="EMBL" id="CP118605">
    <property type="protein sequence ID" value="WGL18389.1"/>
    <property type="molecule type" value="Genomic_DNA"/>
</dbReference>
<keyword evidence="1" id="KW-0732">Signal</keyword>
<accession>A0ABY8NHI5</accession>
<keyword evidence="4" id="KW-1185">Reference proteome</keyword>
<dbReference type="InterPro" id="IPR041443">
    <property type="entry name" value="Exop_C"/>
</dbReference>
<gene>
    <name evidence="3" type="ORF">PVT68_08845</name>
</gene>
<dbReference type="RefSeq" id="WP_280322373.1">
    <property type="nucleotide sequence ID" value="NZ_CP118605.1"/>
</dbReference>
<reference evidence="3 4" key="1">
    <citation type="submission" date="2023-02" db="EMBL/GenBank/DDBJ databases">
        <title>Description and genomic characterization of Microbulbifer bruguierae sp. nov., isolated from the sediment of mangrove plant Bruguiera sexangula.</title>
        <authorList>
            <person name="Long M."/>
        </authorList>
    </citation>
    <scope>NUCLEOTIDE SEQUENCE [LARGE SCALE GENOMIC DNA]</scope>
    <source>
        <strain evidence="3 4">H12</strain>
    </source>
</reference>
<name>A0ABY8NHI5_9GAMM</name>
<organism evidence="3 4">
    <name type="scientific">Microbulbifer bruguierae</name>
    <dbReference type="NCBI Taxonomy" id="3029061"/>
    <lineage>
        <taxon>Bacteria</taxon>
        <taxon>Pseudomonadati</taxon>
        <taxon>Pseudomonadota</taxon>
        <taxon>Gammaproteobacteria</taxon>
        <taxon>Cellvibrionales</taxon>
        <taxon>Microbulbiferaceae</taxon>
        <taxon>Microbulbifer</taxon>
    </lineage>
</organism>
<evidence type="ECO:0000313" key="4">
    <source>
        <dbReference type="Proteomes" id="UP001236500"/>
    </source>
</evidence>
<protein>
    <submittedName>
        <fullName evidence="3">Glycoside hydrolase</fullName>
    </submittedName>
</protein>
<dbReference type="Proteomes" id="UP001236500">
    <property type="component" value="Chromosome"/>
</dbReference>
<evidence type="ECO:0000259" key="2">
    <source>
        <dbReference type="Pfam" id="PF18559"/>
    </source>
</evidence>
<proteinExistence type="predicted"/>
<dbReference type="Gene3D" id="2.60.120.430">
    <property type="entry name" value="Galactose-binding lectin"/>
    <property type="match status" value="1"/>
</dbReference>